<dbReference type="AlphaFoldDB" id="A0A1M7D1R4"/>
<dbReference type="InterPro" id="IPR024311">
    <property type="entry name" value="Lipocalin-like"/>
</dbReference>
<organism evidence="2 3">
    <name type="scientific">Bradyrhizobium lablabi</name>
    <dbReference type="NCBI Taxonomy" id="722472"/>
    <lineage>
        <taxon>Bacteria</taxon>
        <taxon>Pseudomonadati</taxon>
        <taxon>Pseudomonadota</taxon>
        <taxon>Alphaproteobacteria</taxon>
        <taxon>Hyphomicrobiales</taxon>
        <taxon>Nitrobacteraceae</taxon>
        <taxon>Bradyrhizobium</taxon>
    </lineage>
</organism>
<dbReference type="RefSeq" id="WP_079543811.1">
    <property type="nucleotide sequence ID" value="NZ_LT670844.1"/>
</dbReference>
<sequence>MGSLSLRESLIGAWELVSAIERDVETGVENNVLGERPQGFILYTPDGYMSAQLQGLARAPFEEGDLLRGRPEEYVAAGSSYIAYSGRFFVDEAKRSLSHEMAVSFFPNWVGQRQVRLVEVDSKRLQLSTDGPQRFNGTLKTATIRWRRAKPNF</sequence>
<name>A0A1M7D1R4_9BRAD</name>
<dbReference type="Proteomes" id="UP000189935">
    <property type="component" value="Chromosome I"/>
</dbReference>
<gene>
    <name evidence="2" type="ORF">SAMN05444159_6677</name>
</gene>
<evidence type="ECO:0000259" key="1">
    <source>
        <dbReference type="Pfam" id="PF13924"/>
    </source>
</evidence>
<dbReference type="Pfam" id="PF13924">
    <property type="entry name" value="Lipocalin_5"/>
    <property type="match status" value="1"/>
</dbReference>
<dbReference type="EMBL" id="LT670844">
    <property type="protein sequence ID" value="SHL73368.1"/>
    <property type="molecule type" value="Genomic_DNA"/>
</dbReference>
<evidence type="ECO:0000313" key="2">
    <source>
        <dbReference type="EMBL" id="SHL73368.1"/>
    </source>
</evidence>
<evidence type="ECO:0000313" key="3">
    <source>
        <dbReference type="Proteomes" id="UP000189935"/>
    </source>
</evidence>
<accession>A0A1M7D1R4</accession>
<protein>
    <submittedName>
        <fullName evidence="2">Lipocalin-like domain-containing protein</fullName>
    </submittedName>
</protein>
<feature type="domain" description="Lipocalin-like" evidence="1">
    <location>
        <begin position="11"/>
        <end position="149"/>
    </location>
</feature>
<reference evidence="2 3" key="1">
    <citation type="submission" date="2016-11" db="EMBL/GenBank/DDBJ databases">
        <authorList>
            <person name="Jaros S."/>
            <person name="Januszkiewicz K."/>
            <person name="Wedrychowicz H."/>
        </authorList>
    </citation>
    <scope>NUCLEOTIDE SEQUENCE [LARGE SCALE GENOMIC DNA]</scope>
    <source>
        <strain evidence="2 3">GAS499</strain>
    </source>
</reference>
<proteinExistence type="predicted"/>
<dbReference type="OrthoDB" id="118834at2"/>